<sequence>MKLKLLSLTFLFISSTVFCQIVNIPDTEFKQALLNYSPSIDTNNDNEIQVSEAAAVTELIISGYQGFEIMGFLEGSLSDFTGIEAFVNLTSLTCSNNDLTSLDLSALSHLTYLDCASNINYNDFSGMSIGISTLILPNSGTLTTLNTSYNNLSTLDLSNQTALTSVITNNNVLTNLNITNTPLLESLKCEYNQLTSLNTSSSLALTNLECFQNQITSLDATNNTSLITLKSYNNNLTSLTLPSSNTLTHLHSWSNSITTLNASIATGLIDISVYSNSLTNLSVPASTTLTKLSCNQNNLTTLDASMATGLVNLNASNNALTSLTLPVSSSLKTLNCSTNQLTTLDTSVSTGLTSINAANNLLTSLTLPSTATLVTLICSNNQLTTLDTSLNTGLITIICSDNAINSLDVSLNTSLSNLSCSNNNLTTINTLSNTSLSTLGCNGNQITSLDTTTSTTLNNLYCTGNLLTDLDLSSFTNLNALHCNSNPNLSSLNLKNGNSSSISGNNLVANNNPNLFSICVDDATVAAGIYANIDSQTNFTEYCSFVPVNSNTITGTVSFDFNNDGCDAADTKSVNTRINSTSTNVSAAAFSDADGTYTIYINDTSVTTELIPNFPSYFTATPTTQTTNFTGSGNTETIDFCITANTQIDDVEIYSFTTSESRPGFDTQLRIFYKNNGSTIIPFGTVTLNFNENQELFNNASTTPDTQTSNSLTWNYTNLLPFQESYIDVHFTINTPTDPINPVNGGDTITYTTSITPLTGDATPTDNTHVFSDIIVNAYDPNDVVCFEGDKISTTQVPNDLTYRVRFQNTGTASAINIVVKDIIDVDLDMATFQPIAASHSYRTAITNTNKVEFIFENIQLADSTSNEPASHGWLFYKIKPKSTSVIGDTFNTTANIYFDYNAPVITNTYNTAVSLETTIPDNNFEMALINAGLDKGTPDNKVFTDNINTISNLDVSSKNISDLTGIDDFTALTNLNVSYNQLTNLDVSAHTLLTSLDMQSNALHSLNVKNGNNTLFTLFNAINNPSLTCIEVDNTTWSANNWTNIDTTSNFVNNQAECTALSTNAYNTLEFSLYPNPTNGKINITTLEKSELFIYSVTGKEIKKRDVNIGENIISNLNLSKGIYFFKLVSKEKSSTKKVIVN</sequence>
<keyword evidence="3" id="KW-0677">Repeat</keyword>
<feature type="domain" description="DUF7619" evidence="6">
    <location>
        <begin position="780"/>
        <end position="912"/>
    </location>
</feature>
<evidence type="ECO:0000256" key="3">
    <source>
        <dbReference type="ARBA" id="ARBA00022737"/>
    </source>
</evidence>
<organism evidence="7 8">
    <name type="scientific">Polaribacter sejongensis</name>
    <dbReference type="NCBI Taxonomy" id="985043"/>
    <lineage>
        <taxon>Bacteria</taxon>
        <taxon>Pseudomonadati</taxon>
        <taxon>Bacteroidota</taxon>
        <taxon>Flavobacteriia</taxon>
        <taxon>Flavobacteriales</taxon>
        <taxon>Flavobacteriaceae</taxon>
    </lineage>
</organism>
<dbReference type="InterPro" id="IPR052574">
    <property type="entry name" value="CDIRP"/>
</dbReference>
<evidence type="ECO:0000256" key="4">
    <source>
        <dbReference type="SAM" id="SignalP"/>
    </source>
</evidence>
<dbReference type="SUPFAM" id="SSF52058">
    <property type="entry name" value="L domain-like"/>
    <property type="match status" value="3"/>
</dbReference>
<dbReference type="AlphaFoldDB" id="A0AAJ1VHV0"/>
<dbReference type="GO" id="GO:0035591">
    <property type="term" value="F:signaling adaptor activity"/>
    <property type="evidence" value="ECO:0007669"/>
    <property type="project" value="TreeGrafter"/>
</dbReference>
<dbReference type="NCBIfam" id="TIGR04183">
    <property type="entry name" value="Por_Secre_tail"/>
    <property type="match status" value="1"/>
</dbReference>
<evidence type="ECO:0000313" key="7">
    <source>
        <dbReference type="EMBL" id="MDN3621208.1"/>
    </source>
</evidence>
<keyword evidence="1" id="KW-0433">Leucine-rich repeat</keyword>
<evidence type="ECO:0000259" key="5">
    <source>
        <dbReference type="Pfam" id="PF18962"/>
    </source>
</evidence>
<keyword evidence="2 4" id="KW-0732">Signal</keyword>
<dbReference type="SMART" id="SM00364">
    <property type="entry name" value="LRR_BAC"/>
    <property type="match status" value="6"/>
</dbReference>
<gene>
    <name evidence="7" type="ORF">QWY81_17210</name>
</gene>
<feature type="domain" description="Secretion system C-terminal sorting" evidence="5">
    <location>
        <begin position="1074"/>
        <end position="1142"/>
    </location>
</feature>
<dbReference type="RefSeq" id="WP_261973696.1">
    <property type="nucleotide sequence ID" value="NZ_CP103460.1"/>
</dbReference>
<dbReference type="InterPro" id="IPR055353">
    <property type="entry name" value="DUF7619"/>
</dbReference>
<feature type="chain" id="PRO_5042513741" evidence="4">
    <location>
        <begin position="20"/>
        <end position="1143"/>
    </location>
</feature>
<evidence type="ECO:0000256" key="2">
    <source>
        <dbReference type="ARBA" id="ARBA00022729"/>
    </source>
</evidence>
<comment type="caution">
    <text evidence="7">The sequence shown here is derived from an EMBL/GenBank/DDBJ whole genome shotgun (WGS) entry which is preliminary data.</text>
</comment>
<dbReference type="EMBL" id="JAUFQH010000019">
    <property type="protein sequence ID" value="MDN3621208.1"/>
    <property type="molecule type" value="Genomic_DNA"/>
</dbReference>
<accession>A0AAJ1VHV0</accession>
<reference evidence="7 8" key="1">
    <citation type="journal article" date="2014" name="Int. J. Syst. Evol. Microbiol.">
        <title>Complete genome sequence of Corynebacterium casei LMG S-19264T (=DSM 44701T), isolated from a smear-ripened cheese.</title>
        <authorList>
            <consortium name="US DOE Joint Genome Institute (JGI-PGF)"/>
            <person name="Walter F."/>
            <person name="Albersmeier A."/>
            <person name="Kalinowski J."/>
            <person name="Ruckert C."/>
        </authorList>
    </citation>
    <scope>NUCLEOTIDE SEQUENCE [LARGE SCALE GENOMIC DNA]</scope>
    <source>
        <strain evidence="7 8">CECT 8670</strain>
    </source>
</reference>
<dbReference type="InterPro" id="IPR026444">
    <property type="entry name" value="Secre_tail"/>
</dbReference>
<dbReference type="Gene3D" id="3.80.10.10">
    <property type="entry name" value="Ribonuclease Inhibitor"/>
    <property type="match status" value="3"/>
</dbReference>
<dbReference type="PANTHER" id="PTHR47566">
    <property type="match status" value="1"/>
</dbReference>
<evidence type="ECO:0000313" key="8">
    <source>
        <dbReference type="Proteomes" id="UP001228636"/>
    </source>
</evidence>
<dbReference type="Pfam" id="PF24595">
    <property type="entry name" value="DUF7619"/>
    <property type="match status" value="1"/>
</dbReference>
<evidence type="ECO:0000256" key="1">
    <source>
        <dbReference type="ARBA" id="ARBA00022614"/>
    </source>
</evidence>
<name>A0AAJ1VHV0_9FLAO</name>
<dbReference type="PANTHER" id="PTHR47566:SF1">
    <property type="entry name" value="PROTEIN NUD1"/>
    <property type="match status" value="1"/>
</dbReference>
<dbReference type="Pfam" id="PF18962">
    <property type="entry name" value="Por_Secre_tail"/>
    <property type="match status" value="1"/>
</dbReference>
<evidence type="ECO:0000259" key="6">
    <source>
        <dbReference type="Pfam" id="PF24595"/>
    </source>
</evidence>
<protein>
    <submittedName>
        <fullName evidence="7">T9SS type A sorting domain-containing protein</fullName>
    </submittedName>
</protein>
<dbReference type="Proteomes" id="UP001228636">
    <property type="component" value="Unassembled WGS sequence"/>
</dbReference>
<dbReference type="InterPro" id="IPR032675">
    <property type="entry name" value="LRR_dom_sf"/>
</dbReference>
<feature type="signal peptide" evidence="4">
    <location>
        <begin position="1"/>
        <end position="19"/>
    </location>
</feature>
<proteinExistence type="predicted"/>